<evidence type="ECO:0000313" key="2">
    <source>
        <dbReference type="Proteomes" id="UP001622612"/>
    </source>
</evidence>
<reference evidence="1" key="1">
    <citation type="submission" date="2021-11" db="EMBL/GenBank/DDBJ databases">
        <title>The first genome sequence of unculturable Mycoplasma faucium obtained by de novo assembly of metagenomic reads.</title>
        <authorList>
            <person name="Sabat A.J."/>
            <person name="Bathoorn E."/>
            <person name="Akkerboom V."/>
            <person name="Friedrich A.W."/>
        </authorList>
    </citation>
    <scope>NUCLEOTIDE SEQUENCE [LARGE SCALE GENOMIC DNA]</scope>
    <source>
        <strain evidence="1">UMCG-MFM1</strain>
    </source>
</reference>
<proteinExistence type="predicted"/>
<gene>
    <name evidence="1" type="ORF">LQ356_01420</name>
</gene>
<accession>A0ABZ2TMJ8</accession>
<keyword evidence="2" id="KW-1185">Reference proteome</keyword>
<dbReference type="EMBL" id="CP088155">
    <property type="protein sequence ID" value="WYM97544.1"/>
    <property type="molecule type" value="Genomic_DNA"/>
</dbReference>
<dbReference type="RefSeq" id="WP_405312056.1">
    <property type="nucleotide sequence ID" value="NZ_CP088155.1"/>
</dbReference>
<evidence type="ECO:0000313" key="1">
    <source>
        <dbReference type="EMBL" id="WYM97544.1"/>
    </source>
</evidence>
<organism evidence="1 2">
    <name type="scientific">Metamycoplasma faucium</name>
    <dbReference type="NCBI Taxonomy" id="56142"/>
    <lineage>
        <taxon>Bacteria</taxon>
        <taxon>Bacillati</taxon>
        <taxon>Mycoplasmatota</taxon>
        <taxon>Mycoplasmoidales</taxon>
        <taxon>Metamycoplasmataceae</taxon>
        <taxon>Metamycoplasma</taxon>
    </lineage>
</organism>
<name>A0ABZ2TMJ8_9BACT</name>
<protein>
    <submittedName>
        <fullName evidence="1">Uncharacterized protein</fullName>
    </submittedName>
</protein>
<dbReference type="Proteomes" id="UP001622612">
    <property type="component" value="Chromosome"/>
</dbReference>
<sequence length="199" mass="23740">MIIEYAEIQKYNSDLHFKSIKESINNQIIEMKNKKVAQQFSKWAIFLAMTAGGKDRYMGVFANETHKFIFNLIDSWNNNIYYYNKYEIGALSYFLSTIQNYKENNIKKYQKVIKQKVPVMFINNVITLWNIIDDFYNKINDFRSQYINSCIRFIKWGIDIENTNSINPNYIDKNYWTSLDNRIIVNKTTGRIIEILEGL</sequence>